<dbReference type="InterPro" id="IPR027417">
    <property type="entry name" value="P-loop_NTPase"/>
</dbReference>
<evidence type="ECO:0000313" key="2">
    <source>
        <dbReference type="Proteomes" id="UP000823674"/>
    </source>
</evidence>
<organism evidence="1 2">
    <name type="scientific">Brassica rapa subsp. trilocularis</name>
    <dbReference type="NCBI Taxonomy" id="1813537"/>
    <lineage>
        <taxon>Eukaryota</taxon>
        <taxon>Viridiplantae</taxon>
        <taxon>Streptophyta</taxon>
        <taxon>Embryophyta</taxon>
        <taxon>Tracheophyta</taxon>
        <taxon>Spermatophyta</taxon>
        <taxon>Magnoliopsida</taxon>
        <taxon>eudicotyledons</taxon>
        <taxon>Gunneridae</taxon>
        <taxon>Pentapetalae</taxon>
        <taxon>rosids</taxon>
        <taxon>malvids</taxon>
        <taxon>Brassicales</taxon>
        <taxon>Brassicaceae</taxon>
        <taxon>Brassiceae</taxon>
        <taxon>Brassica</taxon>
    </lineage>
</organism>
<protein>
    <submittedName>
        <fullName evidence="1">Uncharacterized protein</fullName>
    </submittedName>
</protein>
<dbReference type="EMBL" id="JADBGQ010000003">
    <property type="protein sequence ID" value="KAG5407300.1"/>
    <property type="molecule type" value="Genomic_DNA"/>
</dbReference>
<keyword evidence="2" id="KW-1185">Reference proteome</keyword>
<name>A0ABQ7N8T5_BRACM</name>
<dbReference type="Gene3D" id="3.40.50.300">
    <property type="entry name" value="P-loop containing nucleotide triphosphate hydrolases"/>
    <property type="match status" value="1"/>
</dbReference>
<gene>
    <name evidence="1" type="primary">A03p063940.1_BraROA</name>
    <name evidence="1" type="ORF">IGI04_013419</name>
</gene>
<comment type="caution">
    <text evidence="1">The sequence shown here is derived from an EMBL/GenBank/DDBJ whole genome shotgun (WGS) entry which is preliminary data.</text>
</comment>
<dbReference type="SUPFAM" id="SSF52540">
    <property type="entry name" value="P-loop containing nucleoside triphosphate hydrolases"/>
    <property type="match status" value="1"/>
</dbReference>
<proteinExistence type="predicted"/>
<accession>A0ABQ7N8T5</accession>
<sequence>MAMKSTTKSQLTTRKSPVTMYFIDISPGRSDVEERVESIICKHTGEIDHFRQGKKSQNPRVFHLFFLFSFVFRAEKLQIGIIGRQNVGSSKVAGTTRDVVEANFRLCGVHVTLLDIGGFRETNDVVEKIEIVQAIFHESCSDGQCAPRIQRTAYMKPMHLGLKEQCVRELEAVQSLSFSFQIVQK</sequence>
<dbReference type="Proteomes" id="UP000823674">
    <property type="component" value="Chromosome A03"/>
</dbReference>
<evidence type="ECO:0000313" key="1">
    <source>
        <dbReference type="EMBL" id="KAG5407300.1"/>
    </source>
</evidence>
<reference evidence="1 2" key="1">
    <citation type="submission" date="2021-03" db="EMBL/GenBank/DDBJ databases">
        <authorList>
            <person name="King G.J."/>
            <person name="Bancroft I."/>
            <person name="Baten A."/>
            <person name="Bloomfield J."/>
            <person name="Borpatragohain P."/>
            <person name="He Z."/>
            <person name="Irish N."/>
            <person name="Irwin J."/>
            <person name="Liu K."/>
            <person name="Mauleon R.P."/>
            <person name="Moore J."/>
            <person name="Morris R."/>
            <person name="Ostergaard L."/>
            <person name="Wang B."/>
            <person name="Wells R."/>
        </authorList>
    </citation>
    <scope>NUCLEOTIDE SEQUENCE [LARGE SCALE GENOMIC DNA]</scope>
    <source>
        <strain evidence="1">R-o-18</strain>
        <tissue evidence="1">Leaf</tissue>
    </source>
</reference>